<dbReference type="RefSeq" id="WP_407844545.1">
    <property type="nucleotide sequence ID" value="NZ_BAAFSG010000001.1"/>
</dbReference>
<accession>A0ABQ0E8K8</accession>
<organism evidence="1 2">
    <name type="scientific">Desulfovibrio falkowii</name>
    <dbReference type="NCBI Taxonomy" id="3136602"/>
    <lineage>
        <taxon>Bacteria</taxon>
        <taxon>Pseudomonadati</taxon>
        <taxon>Thermodesulfobacteriota</taxon>
        <taxon>Desulfovibrionia</taxon>
        <taxon>Desulfovibrionales</taxon>
        <taxon>Desulfovibrionaceae</taxon>
        <taxon>Desulfovibrio</taxon>
    </lineage>
</organism>
<reference evidence="1 2" key="1">
    <citation type="journal article" date="2025" name="Int. J. Syst. Evol. Microbiol.">
        <title>Desulfovibrio falkowii sp. nov., Porphyromonas miyakawae sp. nov., Mediterraneibacter flintii sp. nov. and Owariibacterium komagatae gen. nov., sp. nov., isolated from human faeces.</title>
        <authorList>
            <person name="Hamaguchi T."/>
            <person name="Ohara M."/>
            <person name="Hisatomi A."/>
            <person name="Sekiguchi K."/>
            <person name="Takeda J.I."/>
            <person name="Ueyama J."/>
            <person name="Ito M."/>
            <person name="Nishiwaki H."/>
            <person name="Ogi T."/>
            <person name="Hirayama M."/>
            <person name="Ohkuma M."/>
            <person name="Sakamoto M."/>
            <person name="Ohno K."/>
        </authorList>
    </citation>
    <scope>NUCLEOTIDE SEQUENCE [LARGE SCALE GENOMIC DNA]</scope>
    <source>
        <strain evidence="1 2">13CB8C</strain>
    </source>
</reference>
<name>A0ABQ0E8K8_9BACT</name>
<dbReference type="Proteomes" id="UP001628192">
    <property type="component" value="Unassembled WGS sequence"/>
</dbReference>
<evidence type="ECO:0000313" key="1">
    <source>
        <dbReference type="EMBL" id="GAB1253946.1"/>
    </source>
</evidence>
<sequence>MLETDTSNPDVYKAHLPHENAALVCKLVNLDEAEGWIELVNFCDENPAYIAVVNSADRSNTGMEKYGACSRKLWANWSEG</sequence>
<comment type="caution">
    <text evidence="1">The sequence shown here is derived from an EMBL/GenBank/DDBJ whole genome shotgun (WGS) entry which is preliminary data.</text>
</comment>
<gene>
    <name evidence="1" type="ORF">Defa_14330</name>
</gene>
<dbReference type="EMBL" id="BAAFSG010000001">
    <property type="protein sequence ID" value="GAB1253946.1"/>
    <property type="molecule type" value="Genomic_DNA"/>
</dbReference>
<evidence type="ECO:0000313" key="2">
    <source>
        <dbReference type="Proteomes" id="UP001628192"/>
    </source>
</evidence>
<proteinExistence type="predicted"/>
<keyword evidence="2" id="KW-1185">Reference proteome</keyword>
<protein>
    <submittedName>
        <fullName evidence="1">Uncharacterized protein</fullName>
    </submittedName>
</protein>